<evidence type="ECO:0000313" key="3">
    <source>
        <dbReference type="EMBL" id="GEP43845.1"/>
    </source>
</evidence>
<proteinExistence type="predicted"/>
<keyword evidence="1" id="KW-0479">Metal-binding</keyword>
<dbReference type="GO" id="GO:0016787">
    <property type="term" value="F:hydrolase activity"/>
    <property type="evidence" value="ECO:0007669"/>
    <property type="project" value="UniProtKB-KW"/>
</dbReference>
<feature type="binding site" evidence="1">
    <location>
        <position position="55"/>
    </location>
    <ligand>
        <name>Mg(2+)</name>
        <dbReference type="ChEBI" id="CHEBI:18420"/>
        <label>1</label>
    </ligand>
</feature>
<feature type="binding site" evidence="1">
    <location>
        <position position="57"/>
    </location>
    <ligand>
        <name>Mg(2+)</name>
        <dbReference type="ChEBI" id="CHEBI:18420"/>
        <label>1</label>
    </ligand>
</feature>
<keyword evidence="2" id="KW-0812">Transmembrane</keyword>
<dbReference type="Gene3D" id="1.10.4080.10">
    <property type="entry name" value="ADP-ribosylation/Crystallin J1"/>
    <property type="match status" value="1"/>
</dbReference>
<dbReference type="PANTHER" id="PTHR16222:SF12">
    <property type="entry name" value="ADP-RIBOSYLGLYCOHYDROLASE-RELATED"/>
    <property type="match status" value="1"/>
</dbReference>
<dbReference type="InterPro" id="IPR050792">
    <property type="entry name" value="ADP-ribosylglycohydrolase"/>
</dbReference>
<dbReference type="InterPro" id="IPR036705">
    <property type="entry name" value="Ribosyl_crysJ1_sf"/>
</dbReference>
<dbReference type="EMBL" id="BKAG01000022">
    <property type="protein sequence ID" value="GEP43845.1"/>
    <property type="molecule type" value="Genomic_DNA"/>
</dbReference>
<dbReference type="Pfam" id="PF03747">
    <property type="entry name" value="ADP_ribosyl_GH"/>
    <property type="match status" value="1"/>
</dbReference>
<dbReference type="InterPro" id="IPR005502">
    <property type="entry name" value="Ribosyl_crysJ1"/>
</dbReference>
<keyword evidence="2" id="KW-0472">Membrane</keyword>
<keyword evidence="3" id="KW-0378">Hydrolase</keyword>
<dbReference type="PANTHER" id="PTHR16222">
    <property type="entry name" value="ADP-RIBOSYLGLYCOHYDROLASE"/>
    <property type="match status" value="1"/>
</dbReference>
<accession>A0A512MAT0</accession>
<dbReference type="SUPFAM" id="SSF101478">
    <property type="entry name" value="ADP-ribosylglycohydrolase"/>
    <property type="match status" value="1"/>
</dbReference>
<feature type="binding site" evidence="1">
    <location>
        <position position="56"/>
    </location>
    <ligand>
        <name>Mg(2+)</name>
        <dbReference type="ChEBI" id="CHEBI:18420"/>
        <label>1</label>
    </ligand>
</feature>
<reference evidence="3 4" key="1">
    <citation type="submission" date="2019-07" db="EMBL/GenBank/DDBJ databases">
        <title>Whole genome shotgun sequence of Brevifollis gellanilyticus NBRC 108608.</title>
        <authorList>
            <person name="Hosoyama A."/>
            <person name="Uohara A."/>
            <person name="Ohji S."/>
            <person name="Ichikawa N."/>
        </authorList>
    </citation>
    <scope>NUCLEOTIDE SEQUENCE [LARGE SCALE GENOMIC DNA]</scope>
    <source>
        <strain evidence="3 4">NBRC 108608</strain>
    </source>
</reference>
<comment type="caution">
    <text evidence="3">The sequence shown here is derived from an EMBL/GenBank/DDBJ whole genome shotgun (WGS) entry which is preliminary data.</text>
</comment>
<evidence type="ECO:0000256" key="1">
    <source>
        <dbReference type="PIRSR" id="PIRSR605502-1"/>
    </source>
</evidence>
<dbReference type="GO" id="GO:0046872">
    <property type="term" value="F:metal ion binding"/>
    <property type="evidence" value="ECO:0007669"/>
    <property type="project" value="UniProtKB-KW"/>
</dbReference>
<protein>
    <submittedName>
        <fullName evidence="3">Dinitrogenase reductase activating glycohydrolase (DraG)</fullName>
    </submittedName>
</protein>
<feature type="binding site" evidence="1">
    <location>
        <position position="262"/>
    </location>
    <ligand>
        <name>Mg(2+)</name>
        <dbReference type="ChEBI" id="CHEBI:18420"/>
        <label>1</label>
    </ligand>
</feature>
<name>A0A512MAT0_9BACT</name>
<keyword evidence="1" id="KW-0460">Magnesium</keyword>
<dbReference type="AlphaFoldDB" id="A0A512MAT0"/>
<sequence>MTPMKHDTHQPILGTLLGTAVGDSIGLPFEGMSRRRVAALGEVRHQLVFGRGMFSDDTEHTLMLASAWIENRHDIQAFQAAFGRKLRWWLLALPAGVGLSTAKAILRLWLGFPSTRSGVRSAGNGAAMRSAIIGVLHRHDETARRELTLAACRVTHTDMRAEESALWVAEAAAMASNDIATSDVLTRLETLIISDEMRSRFSSLQAALKDKKTVPEYAELIGCGRGVTGFAPNTIAVATYAWLRHRGQFETQVREVIACGGDTDTVAAILGGISGAEVGEAGIPRVWLDGICDWPRSADYIRGMAEALTHEKAKAPKLCWQALPLRNLFFLLVVIVHGFRRLLLPR</sequence>
<comment type="cofactor">
    <cofactor evidence="1">
        <name>Mg(2+)</name>
        <dbReference type="ChEBI" id="CHEBI:18420"/>
    </cofactor>
    <text evidence="1">Binds 2 magnesium ions per subunit.</text>
</comment>
<feature type="binding site" evidence="1">
    <location>
        <position position="265"/>
    </location>
    <ligand>
        <name>Mg(2+)</name>
        <dbReference type="ChEBI" id="CHEBI:18420"/>
        <label>1</label>
    </ligand>
</feature>
<organism evidence="3 4">
    <name type="scientific">Brevifollis gellanilyticus</name>
    <dbReference type="NCBI Taxonomy" id="748831"/>
    <lineage>
        <taxon>Bacteria</taxon>
        <taxon>Pseudomonadati</taxon>
        <taxon>Verrucomicrobiota</taxon>
        <taxon>Verrucomicrobiia</taxon>
        <taxon>Verrucomicrobiales</taxon>
        <taxon>Verrucomicrobiaceae</taxon>
    </lineage>
</organism>
<gene>
    <name evidence="3" type="ORF">BGE01nite_31360</name>
</gene>
<feature type="binding site" evidence="1">
    <location>
        <position position="264"/>
    </location>
    <ligand>
        <name>Mg(2+)</name>
        <dbReference type="ChEBI" id="CHEBI:18420"/>
        <label>1</label>
    </ligand>
</feature>
<evidence type="ECO:0000256" key="2">
    <source>
        <dbReference type="SAM" id="Phobius"/>
    </source>
</evidence>
<dbReference type="Proteomes" id="UP000321577">
    <property type="component" value="Unassembled WGS sequence"/>
</dbReference>
<evidence type="ECO:0000313" key="4">
    <source>
        <dbReference type="Proteomes" id="UP000321577"/>
    </source>
</evidence>
<keyword evidence="4" id="KW-1185">Reference proteome</keyword>
<dbReference type="OrthoDB" id="9798107at2"/>
<feature type="transmembrane region" description="Helical" evidence="2">
    <location>
        <begin position="88"/>
        <end position="110"/>
    </location>
</feature>
<keyword evidence="2" id="KW-1133">Transmembrane helix</keyword>